<comment type="similarity">
    <text evidence="2">Belongs to the diacylglycerol/lipid kinase family.</text>
</comment>
<gene>
    <name evidence="14" type="ORF">H9980_01755</name>
</gene>
<protein>
    <submittedName>
        <fullName evidence="14">Diacylglycerol kinase family lipid kinase</fullName>
    </submittedName>
</protein>
<evidence type="ECO:0000256" key="4">
    <source>
        <dbReference type="ARBA" id="ARBA00022679"/>
    </source>
</evidence>
<evidence type="ECO:0000256" key="1">
    <source>
        <dbReference type="ARBA" id="ARBA00001946"/>
    </source>
</evidence>
<dbReference type="PANTHER" id="PTHR12358">
    <property type="entry name" value="SPHINGOSINE KINASE"/>
    <property type="match status" value="1"/>
</dbReference>
<evidence type="ECO:0000256" key="8">
    <source>
        <dbReference type="ARBA" id="ARBA00022840"/>
    </source>
</evidence>
<dbReference type="NCBIfam" id="TIGR00147">
    <property type="entry name" value="YegS/Rv2252/BmrU family lipid kinase"/>
    <property type="match status" value="1"/>
</dbReference>
<keyword evidence="7 14" id="KW-0418">Kinase</keyword>
<dbReference type="EMBL" id="DXET01000044">
    <property type="protein sequence ID" value="HIX80678.1"/>
    <property type="molecule type" value="Genomic_DNA"/>
</dbReference>
<dbReference type="InterPro" id="IPR005218">
    <property type="entry name" value="Diacylglycerol/lipid_kinase"/>
</dbReference>
<comment type="caution">
    <text evidence="14">The sequence shown here is derived from an EMBL/GenBank/DDBJ whole genome shotgun (WGS) entry which is preliminary data.</text>
</comment>
<dbReference type="GO" id="GO:0005524">
    <property type="term" value="F:ATP binding"/>
    <property type="evidence" value="ECO:0007669"/>
    <property type="project" value="UniProtKB-KW"/>
</dbReference>
<dbReference type="GO" id="GO:0008654">
    <property type="term" value="P:phospholipid biosynthetic process"/>
    <property type="evidence" value="ECO:0007669"/>
    <property type="project" value="UniProtKB-KW"/>
</dbReference>
<name>A0A9D1XJL9_9FIRM</name>
<dbReference type="Gene3D" id="2.60.200.40">
    <property type="match status" value="1"/>
</dbReference>
<dbReference type="Proteomes" id="UP000886724">
    <property type="component" value="Unassembled WGS sequence"/>
</dbReference>
<comment type="cofactor">
    <cofactor evidence="1">
        <name>Mg(2+)</name>
        <dbReference type="ChEBI" id="CHEBI:18420"/>
    </cofactor>
</comment>
<evidence type="ECO:0000256" key="3">
    <source>
        <dbReference type="ARBA" id="ARBA00022516"/>
    </source>
</evidence>
<evidence type="ECO:0000256" key="10">
    <source>
        <dbReference type="ARBA" id="ARBA00023098"/>
    </source>
</evidence>
<keyword evidence="10" id="KW-0443">Lipid metabolism</keyword>
<evidence type="ECO:0000256" key="12">
    <source>
        <dbReference type="ARBA" id="ARBA00023264"/>
    </source>
</evidence>
<dbReference type="InterPro" id="IPR016064">
    <property type="entry name" value="NAD/diacylglycerol_kinase_sf"/>
</dbReference>
<keyword evidence="8" id="KW-0067">ATP-binding</keyword>
<dbReference type="SMART" id="SM00046">
    <property type="entry name" value="DAGKc"/>
    <property type="match status" value="1"/>
</dbReference>
<accession>A0A9D1XJL9</accession>
<proteinExistence type="inferred from homology"/>
<dbReference type="PANTHER" id="PTHR12358:SF106">
    <property type="entry name" value="LIPID KINASE YEGS"/>
    <property type="match status" value="1"/>
</dbReference>
<organism evidence="14 15">
    <name type="scientific">Candidatus Erysipelatoclostridium merdavium</name>
    <dbReference type="NCBI Taxonomy" id="2838566"/>
    <lineage>
        <taxon>Bacteria</taxon>
        <taxon>Bacillati</taxon>
        <taxon>Bacillota</taxon>
        <taxon>Erysipelotrichia</taxon>
        <taxon>Erysipelotrichales</taxon>
        <taxon>Erysipelotrichales incertae sedis</taxon>
    </lineage>
</organism>
<keyword evidence="5" id="KW-0479">Metal-binding</keyword>
<keyword evidence="11" id="KW-0594">Phospholipid biosynthesis</keyword>
<sequence length="298" mass="33173">MKRCLLIINPSSGQRTIQNSLDKLTGQLILQQLVNHIDVFYTQKKDDAYNHVLNVDEKNYDFIIVVGGDGTINEVVSGMVSTNKKIPLCILAAGTVNDFANYLNLPNQVDKVCAMIKQFKTLCLDVGKINDRYFMNVAAGGMFSDVSFTVSKADKKRLGPLAYYINGIANLPSQLNTNIDLKVVIDNYETKEFEAKMFMVSNTNRVGGFDRIIPYADVQDGLLDLIIIKKCSVTDLMALSKDYLLHKHAKSPFIFYTQAKKITISTKQELVIDIDGEEGSPLPVTIEVVPQALNILIP</sequence>
<keyword evidence="4" id="KW-0808">Transferase</keyword>
<evidence type="ECO:0000256" key="5">
    <source>
        <dbReference type="ARBA" id="ARBA00022723"/>
    </source>
</evidence>
<dbReference type="GO" id="GO:0004143">
    <property type="term" value="F:ATP-dependent diacylglycerol kinase activity"/>
    <property type="evidence" value="ECO:0007669"/>
    <property type="project" value="TreeGrafter"/>
</dbReference>
<dbReference type="Pfam" id="PF00781">
    <property type="entry name" value="DAGK_cat"/>
    <property type="match status" value="1"/>
</dbReference>
<dbReference type="SUPFAM" id="SSF111331">
    <property type="entry name" value="NAD kinase/diacylglycerol kinase-like"/>
    <property type="match status" value="1"/>
</dbReference>
<keyword evidence="12" id="KW-1208">Phospholipid metabolism</keyword>
<evidence type="ECO:0000313" key="14">
    <source>
        <dbReference type="EMBL" id="HIX80678.1"/>
    </source>
</evidence>
<reference evidence="14" key="1">
    <citation type="journal article" date="2021" name="PeerJ">
        <title>Extensive microbial diversity within the chicken gut microbiome revealed by metagenomics and culture.</title>
        <authorList>
            <person name="Gilroy R."/>
            <person name="Ravi A."/>
            <person name="Getino M."/>
            <person name="Pursley I."/>
            <person name="Horton D.L."/>
            <person name="Alikhan N.F."/>
            <person name="Baker D."/>
            <person name="Gharbi K."/>
            <person name="Hall N."/>
            <person name="Watson M."/>
            <person name="Adriaenssens E.M."/>
            <person name="Foster-Nyarko E."/>
            <person name="Jarju S."/>
            <person name="Secka A."/>
            <person name="Antonio M."/>
            <person name="Oren A."/>
            <person name="Chaudhuri R.R."/>
            <person name="La Ragione R."/>
            <person name="Hildebrand F."/>
            <person name="Pallen M.J."/>
        </authorList>
    </citation>
    <scope>NUCLEOTIDE SEQUENCE</scope>
    <source>
        <strain evidence="14">ChiGjej1B1-14440</strain>
    </source>
</reference>
<evidence type="ECO:0000256" key="7">
    <source>
        <dbReference type="ARBA" id="ARBA00022777"/>
    </source>
</evidence>
<evidence type="ECO:0000313" key="15">
    <source>
        <dbReference type="Proteomes" id="UP000886724"/>
    </source>
</evidence>
<dbReference type="InterPro" id="IPR050187">
    <property type="entry name" value="Lipid_Phosphate_FormReg"/>
</dbReference>
<dbReference type="PROSITE" id="PS50146">
    <property type="entry name" value="DAGK"/>
    <property type="match status" value="1"/>
</dbReference>
<evidence type="ECO:0000256" key="9">
    <source>
        <dbReference type="ARBA" id="ARBA00022842"/>
    </source>
</evidence>
<dbReference type="InterPro" id="IPR045540">
    <property type="entry name" value="YegS/DAGK_C"/>
</dbReference>
<feature type="domain" description="DAGKc" evidence="13">
    <location>
        <begin position="1"/>
        <end position="133"/>
    </location>
</feature>
<evidence type="ECO:0000256" key="2">
    <source>
        <dbReference type="ARBA" id="ARBA00005983"/>
    </source>
</evidence>
<dbReference type="InterPro" id="IPR001206">
    <property type="entry name" value="Diacylglycerol_kinase_cat_dom"/>
</dbReference>
<dbReference type="Gene3D" id="3.40.50.10330">
    <property type="entry name" value="Probable inorganic polyphosphate/atp-NAD kinase, domain 1"/>
    <property type="match status" value="1"/>
</dbReference>
<keyword evidence="3" id="KW-0444">Lipid biosynthesis</keyword>
<dbReference type="AlphaFoldDB" id="A0A9D1XJL9"/>
<evidence type="ECO:0000256" key="11">
    <source>
        <dbReference type="ARBA" id="ARBA00023209"/>
    </source>
</evidence>
<dbReference type="Pfam" id="PF19279">
    <property type="entry name" value="YegS_C"/>
    <property type="match status" value="1"/>
</dbReference>
<evidence type="ECO:0000259" key="13">
    <source>
        <dbReference type="PROSITE" id="PS50146"/>
    </source>
</evidence>
<evidence type="ECO:0000256" key="6">
    <source>
        <dbReference type="ARBA" id="ARBA00022741"/>
    </source>
</evidence>
<dbReference type="GO" id="GO:0046872">
    <property type="term" value="F:metal ion binding"/>
    <property type="evidence" value="ECO:0007669"/>
    <property type="project" value="UniProtKB-KW"/>
</dbReference>
<keyword evidence="9" id="KW-0460">Magnesium</keyword>
<keyword evidence="6" id="KW-0547">Nucleotide-binding</keyword>
<dbReference type="InterPro" id="IPR017438">
    <property type="entry name" value="ATP-NAD_kinase_N"/>
</dbReference>
<dbReference type="GO" id="GO:0005886">
    <property type="term" value="C:plasma membrane"/>
    <property type="evidence" value="ECO:0007669"/>
    <property type="project" value="TreeGrafter"/>
</dbReference>
<reference evidence="14" key="2">
    <citation type="submission" date="2021-04" db="EMBL/GenBank/DDBJ databases">
        <authorList>
            <person name="Gilroy R."/>
        </authorList>
    </citation>
    <scope>NUCLEOTIDE SEQUENCE</scope>
    <source>
        <strain evidence="14">ChiGjej1B1-14440</strain>
    </source>
</reference>